<accession>A0A0D3ANP8</accession>
<dbReference type="Pfam" id="PF03004">
    <property type="entry name" value="Transposase_24"/>
    <property type="match status" value="1"/>
</dbReference>
<dbReference type="Gramene" id="Bo2g056030.1">
    <property type="protein sequence ID" value="Bo2g056030.1"/>
    <property type="gene ID" value="Bo2g056030"/>
</dbReference>
<name>A0A0D3ANP8_BRAOL</name>
<evidence type="ECO:0000256" key="1">
    <source>
        <dbReference type="SAM" id="MobiDB-lite"/>
    </source>
</evidence>
<dbReference type="AlphaFoldDB" id="A0A0D3ANP8"/>
<evidence type="ECO:0000313" key="3">
    <source>
        <dbReference type="Proteomes" id="UP000032141"/>
    </source>
</evidence>
<proteinExistence type="predicted"/>
<protein>
    <submittedName>
        <fullName evidence="2">Uncharacterized protein</fullName>
    </submittedName>
</protein>
<feature type="region of interest" description="Disordered" evidence="1">
    <location>
        <begin position="133"/>
        <end position="154"/>
    </location>
</feature>
<dbReference type="EnsemblPlants" id="Bo2g056030.1">
    <property type="protein sequence ID" value="Bo2g056030.1"/>
    <property type="gene ID" value="Bo2g056030"/>
</dbReference>
<dbReference type="Proteomes" id="UP000032141">
    <property type="component" value="Chromosome C2"/>
</dbReference>
<reference evidence="2 3" key="1">
    <citation type="journal article" date="2014" name="Genome Biol.">
        <title>Transcriptome and methylome profiling reveals relics of genome dominance in the mesopolyploid Brassica oleracea.</title>
        <authorList>
            <person name="Parkin I.A."/>
            <person name="Koh C."/>
            <person name="Tang H."/>
            <person name="Robinson S.J."/>
            <person name="Kagale S."/>
            <person name="Clarke W.E."/>
            <person name="Town C.D."/>
            <person name="Nixon J."/>
            <person name="Krishnakumar V."/>
            <person name="Bidwell S.L."/>
            <person name="Denoeud F."/>
            <person name="Belcram H."/>
            <person name="Links M.G."/>
            <person name="Just J."/>
            <person name="Clarke C."/>
            <person name="Bender T."/>
            <person name="Huebert T."/>
            <person name="Mason A.S."/>
            <person name="Pires J.C."/>
            <person name="Barker G."/>
            <person name="Moore J."/>
            <person name="Walley P.G."/>
            <person name="Manoli S."/>
            <person name="Batley J."/>
            <person name="Edwards D."/>
            <person name="Nelson M.N."/>
            <person name="Wang X."/>
            <person name="Paterson A.H."/>
            <person name="King G."/>
            <person name="Bancroft I."/>
            <person name="Chalhoub B."/>
            <person name="Sharpe A.G."/>
        </authorList>
    </citation>
    <scope>NUCLEOTIDE SEQUENCE</scope>
    <source>
        <strain evidence="2 3">cv. TO1000</strain>
    </source>
</reference>
<dbReference type="InterPro" id="IPR004252">
    <property type="entry name" value="Probable_transposase_24"/>
</dbReference>
<keyword evidence="3" id="KW-1185">Reference proteome</keyword>
<dbReference type="HOGENOM" id="CLU_040720_0_2_1"/>
<evidence type="ECO:0000313" key="2">
    <source>
        <dbReference type="EnsemblPlants" id="Bo2g056030.1"/>
    </source>
</evidence>
<reference evidence="2" key="2">
    <citation type="submission" date="2015-03" db="UniProtKB">
        <authorList>
            <consortium name="EnsemblPlants"/>
        </authorList>
    </citation>
    <scope>IDENTIFICATION</scope>
</reference>
<organism evidence="2 3">
    <name type="scientific">Brassica oleracea var. oleracea</name>
    <dbReference type="NCBI Taxonomy" id="109376"/>
    <lineage>
        <taxon>Eukaryota</taxon>
        <taxon>Viridiplantae</taxon>
        <taxon>Streptophyta</taxon>
        <taxon>Embryophyta</taxon>
        <taxon>Tracheophyta</taxon>
        <taxon>Spermatophyta</taxon>
        <taxon>Magnoliopsida</taxon>
        <taxon>eudicotyledons</taxon>
        <taxon>Gunneridae</taxon>
        <taxon>Pentapetalae</taxon>
        <taxon>rosids</taxon>
        <taxon>malvids</taxon>
        <taxon>Brassicales</taxon>
        <taxon>Brassicaceae</taxon>
        <taxon>Brassiceae</taxon>
        <taxon>Brassica</taxon>
    </lineage>
</organism>
<sequence length="347" mass="39427">MPVHLLVQQPGREHLPFLQLNPRRGHSTWFTKSKNGISRSINQMMYSMLRFGYPKWSVIPSDERELWFRQFAQEFNWHSDLTETVRKKFNEKAMDSYTKQINAWKTVWQKNKKPRFINGGVWEQLIAHWEREDTAETSSRNSRNRKSDRGGKGMYVHNLGACSMSTKEDELIEANDGNPVDRLQLIKVAHTNKTTGQIQDPVIRGVVDLVEAEIVSQSQPLSDDGDSTGASTNLSLLQINEMVEKAVPKRKGGRLVGLARRASSYPASSSQAPYADPMILEELHDKDERIGALEEQNTTILSENATIRSENATILAELASQKKFNTEIMQKLDRLMSSSSSKFISAF</sequence>